<keyword evidence="7" id="KW-1185">Reference proteome</keyword>
<dbReference type="SMART" id="SM00347">
    <property type="entry name" value="HTH_MARR"/>
    <property type="match status" value="1"/>
</dbReference>
<feature type="region of interest" description="Disordered" evidence="4">
    <location>
        <begin position="37"/>
        <end position="56"/>
    </location>
</feature>
<proteinExistence type="predicted"/>
<feature type="domain" description="HTH marR-type" evidence="5">
    <location>
        <begin position="79"/>
        <end position="214"/>
    </location>
</feature>
<dbReference type="GO" id="GO:0003677">
    <property type="term" value="F:DNA binding"/>
    <property type="evidence" value="ECO:0007669"/>
    <property type="project" value="UniProtKB-KW"/>
</dbReference>
<evidence type="ECO:0000259" key="5">
    <source>
        <dbReference type="PROSITE" id="PS50995"/>
    </source>
</evidence>
<sequence>MQEEEISFIWMSKRAERTGGEDGRAVSGWAARVSGTEAGARVRAPEHRTSDNWGMPTSDEVDRIVDGWSRERPDLDFSPMQVLSRVGRLARHLELARKTSFEASDLELWEFDVLSALRRAGVPYQLSPKALLQQTLVSSGTMTNRIDRLVTRELVERRTDPNDGRGILVIMTDAGRERVDAAIRTLLVAEHELLKSLPKADQERLSGLLRKLSLDFD</sequence>
<dbReference type="PANTHER" id="PTHR42756:SF1">
    <property type="entry name" value="TRANSCRIPTIONAL REPRESSOR OF EMRAB OPERON"/>
    <property type="match status" value="1"/>
</dbReference>
<dbReference type="InterPro" id="IPR000835">
    <property type="entry name" value="HTH_MarR-typ"/>
</dbReference>
<dbReference type="Pfam" id="PF12802">
    <property type="entry name" value="MarR_2"/>
    <property type="match status" value="1"/>
</dbReference>
<evidence type="ECO:0000256" key="2">
    <source>
        <dbReference type="ARBA" id="ARBA00023125"/>
    </source>
</evidence>
<gene>
    <name evidence="6" type="ORF">SAMN06296378_0197</name>
</gene>
<evidence type="ECO:0000313" key="7">
    <source>
        <dbReference type="Proteomes" id="UP000219440"/>
    </source>
</evidence>
<dbReference type="InterPro" id="IPR036390">
    <property type="entry name" value="WH_DNA-bd_sf"/>
</dbReference>
<dbReference type="InterPro" id="IPR036388">
    <property type="entry name" value="WH-like_DNA-bd_sf"/>
</dbReference>
<dbReference type="EMBL" id="OCST01000001">
    <property type="protein sequence ID" value="SOE47119.1"/>
    <property type="molecule type" value="Genomic_DNA"/>
</dbReference>
<dbReference type="PRINTS" id="PR00598">
    <property type="entry name" value="HTHMARR"/>
</dbReference>
<protein>
    <submittedName>
        <fullName evidence="6">Transcriptional regulator, MarR family</fullName>
    </submittedName>
</protein>
<organism evidence="6 7">
    <name type="scientific">Salinibacterium xinjiangense</name>
    <dbReference type="NCBI Taxonomy" id="386302"/>
    <lineage>
        <taxon>Bacteria</taxon>
        <taxon>Bacillati</taxon>
        <taxon>Actinomycetota</taxon>
        <taxon>Actinomycetes</taxon>
        <taxon>Micrococcales</taxon>
        <taxon>Microbacteriaceae</taxon>
        <taxon>Salinibacterium</taxon>
    </lineage>
</organism>
<evidence type="ECO:0000256" key="4">
    <source>
        <dbReference type="SAM" id="MobiDB-lite"/>
    </source>
</evidence>
<dbReference type="SUPFAM" id="SSF46785">
    <property type="entry name" value="Winged helix' DNA-binding domain"/>
    <property type="match status" value="1"/>
</dbReference>
<dbReference type="InterPro" id="IPR023187">
    <property type="entry name" value="Tscrpt_reg_MarR-type_CS"/>
</dbReference>
<dbReference type="Proteomes" id="UP000219440">
    <property type="component" value="Unassembled WGS sequence"/>
</dbReference>
<evidence type="ECO:0000256" key="3">
    <source>
        <dbReference type="ARBA" id="ARBA00023163"/>
    </source>
</evidence>
<dbReference type="PANTHER" id="PTHR42756">
    <property type="entry name" value="TRANSCRIPTIONAL REGULATOR, MARR"/>
    <property type="match status" value="1"/>
</dbReference>
<keyword evidence="2" id="KW-0238">DNA-binding</keyword>
<accession>A0A2C8YA68</accession>
<name>A0A2C8YA68_9MICO</name>
<dbReference type="PROSITE" id="PS01117">
    <property type="entry name" value="HTH_MARR_1"/>
    <property type="match status" value="1"/>
</dbReference>
<dbReference type="GO" id="GO:0003700">
    <property type="term" value="F:DNA-binding transcription factor activity"/>
    <property type="evidence" value="ECO:0007669"/>
    <property type="project" value="InterPro"/>
</dbReference>
<dbReference type="PROSITE" id="PS50995">
    <property type="entry name" value="HTH_MARR_2"/>
    <property type="match status" value="1"/>
</dbReference>
<dbReference type="Gene3D" id="1.10.10.10">
    <property type="entry name" value="Winged helix-like DNA-binding domain superfamily/Winged helix DNA-binding domain"/>
    <property type="match status" value="1"/>
</dbReference>
<reference evidence="6 7" key="1">
    <citation type="submission" date="2017-09" db="EMBL/GenBank/DDBJ databases">
        <authorList>
            <person name="Ehlers B."/>
            <person name="Leendertz F.H."/>
        </authorList>
    </citation>
    <scope>NUCLEOTIDE SEQUENCE [LARGE SCALE GENOMIC DNA]</scope>
    <source>
        <strain evidence="6 7">CGMCC 1.05381</strain>
    </source>
</reference>
<keyword evidence="1" id="KW-0805">Transcription regulation</keyword>
<evidence type="ECO:0000256" key="1">
    <source>
        <dbReference type="ARBA" id="ARBA00023015"/>
    </source>
</evidence>
<dbReference type="AlphaFoldDB" id="A0A2C8YA68"/>
<evidence type="ECO:0000313" key="6">
    <source>
        <dbReference type="EMBL" id="SOE47119.1"/>
    </source>
</evidence>
<keyword evidence="3" id="KW-0804">Transcription</keyword>